<dbReference type="EMBL" id="BAABKQ010000001">
    <property type="protein sequence ID" value="GAA4820156.1"/>
    <property type="molecule type" value="Genomic_DNA"/>
</dbReference>
<dbReference type="RefSeq" id="WP_242474592.1">
    <property type="nucleotide sequence ID" value="NZ_BAABKQ010000001.1"/>
</dbReference>
<comment type="caution">
    <text evidence="1">The sequence shown here is derived from an EMBL/GenBank/DDBJ whole genome shotgun (WGS) entry which is preliminary data.</text>
</comment>
<accession>A0ABP9CVY7</accession>
<protein>
    <submittedName>
        <fullName evidence="1">Uncharacterized protein</fullName>
    </submittedName>
</protein>
<evidence type="ECO:0000313" key="1">
    <source>
        <dbReference type="EMBL" id="GAA4820156.1"/>
    </source>
</evidence>
<reference evidence="2" key="1">
    <citation type="journal article" date="2019" name="Int. J. Syst. Evol. Microbiol.">
        <title>The Global Catalogue of Microorganisms (GCM) 10K type strain sequencing project: providing services to taxonomists for standard genome sequencing and annotation.</title>
        <authorList>
            <consortium name="The Broad Institute Genomics Platform"/>
            <consortium name="The Broad Institute Genome Sequencing Center for Infectious Disease"/>
            <person name="Wu L."/>
            <person name="Ma J."/>
        </authorList>
    </citation>
    <scope>NUCLEOTIDE SEQUENCE [LARGE SCALE GENOMIC DNA]</scope>
    <source>
        <strain evidence="2">JCM 18542</strain>
    </source>
</reference>
<dbReference type="Proteomes" id="UP001500839">
    <property type="component" value="Unassembled WGS sequence"/>
</dbReference>
<name>A0ABP9CVY7_9ACTN</name>
<sequence length="68" mass="7002">MDLDAAGVAEVADPINRLRPRAHQVLQVLLAQSMDVEIGKALQRAADKLGAGTGKRGAAAPVADDAQV</sequence>
<proteinExistence type="predicted"/>
<organism evidence="1 2">
    <name type="scientific">Tomitella cavernea</name>
    <dbReference type="NCBI Taxonomy" id="1387982"/>
    <lineage>
        <taxon>Bacteria</taxon>
        <taxon>Bacillati</taxon>
        <taxon>Actinomycetota</taxon>
        <taxon>Actinomycetes</taxon>
        <taxon>Mycobacteriales</taxon>
        <taxon>Tomitella</taxon>
    </lineage>
</organism>
<evidence type="ECO:0000313" key="2">
    <source>
        <dbReference type="Proteomes" id="UP001500839"/>
    </source>
</evidence>
<gene>
    <name evidence="1" type="ORF">GCM10023353_29920</name>
</gene>
<keyword evidence="2" id="KW-1185">Reference proteome</keyword>